<dbReference type="EMBL" id="KL142381">
    <property type="protein sequence ID" value="KDR75437.1"/>
    <property type="molecule type" value="Genomic_DNA"/>
</dbReference>
<dbReference type="Pfam" id="PF00931">
    <property type="entry name" value="NB-ARC"/>
    <property type="match status" value="1"/>
</dbReference>
<dbReference type="InterPro" id="IPR011990">
    <property type="entry name" value="TPR-like_helical_dom_sf"/>
</dbReference>
<dbReference type="InterPro" id="IPR027417">
    <property type="entry name" value="P-loop_NTPase"/>
</dbReference>
<reference evidence="3" key="1">
    <citation type="journal article" date="2014" name="Proc. Natl. Acad. Sci. U.S.A.">
        <title>Extensive sampling of basidiomycete genomes demonstrates inadequacy of the white-rot/brown-rot paradigm for wood decay fungi.</title>
        <authorList>
            <person name="Riley R."/>
            <person name="Salamov A.A."/>
            <person name="Brown D.W."/>
            <person name="Nagy L.G."/>
            <person name="Floudas D."/>
            <person name="Held B.W."/>
            <person name="Levasseur A."/>
            <person name="Lombard V."/>
            <person name="Morin E."/>
            <person name="Otillar R."/>
            <person name="Lindquist E.A."/>
            <person name="Sun H."/>
            <person name="LaButti K.M."/>
            <person name="Schmutz J."/>
            <person name="Jabbour D."/>
            <person name="Luo H."/>
            <person name="Baker S.E."/>
            <person name="Pisabarro A.G."/>
            <person name="Walton J.D."/>
            <person name="Blanchette R.A."/>
            <person name="Henrissat B."/>
            <person name="Martin F."/>
            <person name="Cullen D."/>
            <person name="Hibbett D.S."/>
            <person name="Grigoriev I.V."/>
        </authorList>
    </citation>
    <scope>NUCLEOTIDE SEQUENCE [LARGE SCALE GENOMIC DNA]</scope>
    <source>
        <strain evidence="3">CBS 339.88</strain>
    </source>
</reference>
<dbReference type="InterPro" id="IPR002182">
    <property type="entry name" value="NB-ARC"/>
</dbReference>
<dbReference type="SUPFAM" id="SSF52540">
    <property type="entry name" value="P-loop containing nucleoside triphosphate hydrolases"/>
    <property type="match status" value="1"/>
</dbReference>
<dbReference type="Pfam" id="PF13424">
    <property type="entry name" value="TPR_12"/>
    <property type="match status" value="1"/>
</dbReference>
<sequence length="816" mass="91641">MEPRLITNGDVLGWRKLGAFSAIVDLGKQLAEHVPSLRWHAPNSWYSSAPKSFPTPKKIYGRDDCITQIVNKIHDHVSPLTILGPPGVGKSSVAVAVLHDTRIFSRFAHRRHWVHLSKVTTLNNFFDILCDTLSVEADGHDIGFSQPLFSRVSSQDRLSSIINTFRATTSTRFIILNDFEDMWDAHRNFIEPILEELSRIPHLTLLITMRGAVVLPTAQWQFNVPTLSPRDAKRLFIAVYPVPDATLDGLLEMLDYLPLAIVLVAHSCQTRGITPSVLSERWKQGHTPLLEFEDENPNALDASIGSSMNSIAVRNSPHATRLLQILTMLPAGIMADDLFAIAPSISNVDNIARMLTNMSLTSVKYGKRISLLSPVRSYLLKYHHLEDESRKELYLYHFKLAEEGLRHPGDCLFPISIKRLLDNQLNIEAILTDALQDGCIPAIEATLQYSSPRCAIKPRIDILVQAVDAAKKNEAGRPVEFAREDGSMSLTARCLQRLGEMKLAAGNYAVYEHFSEAVERYEKLNDRLAVAYCGISMAHTTWINNPTKGIYELEEVRQELMVLKSTSGQAKCDLKLSALYLDKGEIEDARAACNRALSMSDDPYDRALCRKLLSSVLFAEGQLDFARSTLDEALSTLRDFGDRSAVADCLRTLSSLHLHAKRQDEARATLREAIEELKWLGRDLDVAFSQWKLGEFSEDEEAVHLYQLAIPQFWASVFTFAGAECRLDLGLRYMHMGSFHDALLNLEIARPELQANITPHLAAYCLVNIIDCLCSLNNIEAAKLTLETNKDEIRAHFLEEHGRLAIEDGQLEYKED</sequence>
<protein>
    <recommendedName>
        <fullName evidence="1">NB-ARC domain-containing protein</fullName>
    </recommendedName>
</protein>
<accession>A0A067SZI4</accession>
<dbReference type="PANTHER" id="PTHR47691">
    <property type="entry name" value="REGULATOR-RELATED"/>
    <property type="match status" value="1"/>
</dbReference>
<dbReference type="AlphaFoldDB" id="A0A067SZI4"/>
<dbReference type="SUPFAM" id="SSF48452">
    <property type="entry name" value="TPR-like"/>
    <property type="match status" value="1"/>
</dbReference>
<organism evidence="2 3">
    <name type="scientific">Galerina marginata (strain CBS 339.88)</name>
    <dbReference type="NCBI Taxonomy" id="685588"/>
    <lineage>
        <taxon>Eukaryota</taxon>
        <taxon>Fungi</taxon>
        <taxon>Dikarya</taxon>
        <taxon>Basidiomycota</taxon>
        <taxon>Agaricomycotina</taxon>
        <taxon>Agaricomycetes</taxon>
        <taxon>Agaricomycetidae</taxon>
        <taxon>Agaricales</taxon>
        <taxon>Agaricineae</taxon>
        <taxon>Strophariaceae</taxon>
        <taxon>Galerina</taxon>
    </lineage>
</organism>
<gene>
    <name evidence="2" type="ORF">GALMADRAFT_227085</name>
</gene>
<feature type="domain" description="NB-ARC" evidence="1">
    <location>
        <begin position="66"/>
        <end position="234"/>
    </location>
</feature>
<keyword evidence="3" id="KW-1185">Reference proteome</keyword>
<name>A0A067SZI4_GALM3</name>
<evidence type="ECO:0000313" key="2">
    <source>
        <dbReference type="EMBL" id="KDR75437.1"/>
    </source>
</evidence>
<dbReference type="Gene3D" id="1.25.40.10">
    <property type="entry name" value="Tetratricopeptide repeat domain"/>
    <property type="match status" value="1"/>
</dbReference>
<evidence type="ECO:0000313" key="3">
    <source>
        <dbReference type="Proteomes" id="UP000027222"/>
    </source>
</evidence>
<dbReference type="HOGENOM" id="CLU_342279_0_0_1"/>
<dbReference type="PANTHER" id="PTHR47691:SF3">
    <property type="entry name" value="HTH-TYPE TRANSCRIPTIONAL REGULATOR RV0890C-RELATED"/>
    <property type="match status" value="1"/>
</dbReference>
<dbReference type="OrthoDB" id="2846384at2759"/>
<proteinExistence type="predicted"/>
<dbReference type="Proteomes" id="UP000027222">
    <property type="component" value="Unassembled WGS sequence"/>
</dbReference>
<evidence type="ECO:0000259" key="1">
    <source>
        <dbReference type="Pfam" id="PF00931"/>
    </source>
</evidence>
<dbReference type="Gene3D" id="3.40.50.300">
    <property type="entry name" value="P-loop containing nucleotide triphosphate hydrolases"/>
    <property type="match status" value="1"/>
</dbReference>